<dbReference type="Proteomes" id="UP000293360">
    <property type="component" value="Unassembled WGS sequence"/>
</dbReference>
<gene>
    <name evidence="1" type="ORF">DL764_005524</name>
</gene>
<name>A0A4Q4T8Z9_9PEZI</name>
<organism evidence="1 2">
    <name type="scientific">Monosporascus ibericus</name>
    <dbReference type="NCBI Taxonomy" id="155417"/>
    <lineage>
        <taxon>Eukaryota</taxon>
        <taxon>Fungi</taxon>
        <taxon>Dikarya</taxon>
        <taxon>Ascomycota</taxon>
        <taxon>Pezizomycotina</taxon>
        <taxon>Sordariomycetes</taxon>
        <taxon>Xylariomycetidae</taxon>
        <taxon>Xylariales</taxon>
        <taxon>Xylariales incertae sedis</taxon>
        <taxon>Monosporascus</taxon>
    </lineage>
</organism>
<keyword evidence="2" id="KW-1185">Reference proteome</keyword>
<dbReference type="OrthoDB" id="4773391at2759"/>
<dbReference type="EMBL" id="QJNU01000294">
    <property type="protein sequence ID" value="RYP02908.1"/>
    <property type="molecule type" value="Genomic_DNA"/>
</dbReference>
<protein>
    <submittedName>
        <fullName evidence="1">Uncharacterized protein</fullName>
    </submittedName>
</protein>
<accession>A0A4Q4T8Z9</accession>
<proteinExistence type="predicted"/>
<comment type="caution">
    <text evidence="1">The sequence shown here is derived from an EMBL/GenBank/DDBJ whole genome shotgun (WGS) entry which is preliminary data.</text>
</comment>
<evidence type="ECO:0000313" key="2">
    <source>
        <dbReference type="Proteomes" id="UP000293360"/>
    </source>
</evidence>
<evidence type="ECO:0000313" key="1">
    <source>
        <dbReference type="EMBL" id="RYP02908.1"/>
    </source>
</evidence>
<dbReference type="AlphaFoldDB" id="A0A4Q4T8Z9"/>
<reference evidence="1 2" key="1">
    <citation type="submission" date="2018-06" db="EMBL/GenBank/DDBJ databases">
        <title>Complete Genomes of Monosporascus.</title>
        <authorList>
            <person name="Robinson A.J."/>
            <person name="Natvig D.O."/>
        </authorList>
    </citation>
    <scope>NUCLEOTIDE SEQUENCE [LARGE SCALE GENOMIC DNA]</scope>
    <source>
        <strain evidence="1 2">CBS 110550</strain>
    </source>
</reference>
<sequence>MTATQHFVTEKLTVEQADMTRRLTERILATVQQMAKETTKPETQRFAAEIGGKAEEAKMLALLSRVEGLSPPASGTTSTKRAMMDTLRRALDRLKLEEETDKEREVLNNNSNSPAPLRILVILLYILRDLINAS</sequence>